<dbReference type="PIRSF" id="PIRSF000495">
    <property type="entry name" value="Amidotransf_hisH"/>
    <property type="match status" value="1"/>
</dbReference>
<sequence>MIAVVDYGAGNVASVINALSRVGADACVTRDPDVIRTAAGVIVPGVGAAADVMSHLTGHGLVDVLRETIAAGTPYLGICMGMQVLFSVSYEDGEHPCLGVIPGAVRRLPGGQPLPHVGWNQVCQVGSSPLFHGIPDGADFYFVHSYYVDPAVEGWTAATTDYGLRFTSAIARDNVMGTQFHPEKSGRWGLKLLQNFTRMAGAGR</sequence>
<dbReference type="EC" id="4.3.2.10" evidence="12"/>
<dbReference type="KEGG" id="sti:Sthe_0919"/>
<keyword evidence="9 12" id="KW-0456">Lyase</keyword>
<dbReference type="OrthoDB" id="9807137at2"/>
<dbReference type="AlphaFoldDB" id="D1C289"/>
<comment type="subcellular location">
    <subcellularLocation>
        <location evidence="1 12">Cytoplasm</location>
    </subcellularLocation>
</comment>
<protein>
    <recommendedName>
        <fullName evidence="12">Imidazole glycerol phosphate synthase subunit HisH</fullName>
        <ecNumber evidence="12">4.3.2.10</ecNumber>
    </recommendedName>
    <alternativeName>
        <fullName evidence="12">IGP synthase glutaminase subunit</fullName>
        <ecNumber evidence="12">3.5.1.2</ecNumber>
    </alternativeName>
    <alternativeName>
        <fullName evidence="12">IGP synthase subunit HisH</fullName>
    </alternativeName>
    <alternativeName>
        <fullName evidence="12">ImGP synthase subunit HisH</fullName>
        <shortName evidence="12">IGPS subunit HisH</shortName>
    </alternativeName>
</protein>
<evidence type="ECO:0000256" key="8">
    <source>
        <dbReference type="ARBA" id="ARBA00023102"/>
    </source>
</evidence>
<dbReference type="MEROPS" id="C26.965"/>
<comment type="pathway">
    <text evidence="2 12">Amino-acid biosynthesis; L-histidine biosynthesis; L-histidine from 5-phospho-alpha-D-ribose 1-diphosphate: step 5/9.</text>
</comment>
<evidence type="ECO:0000256" key="4">
    <source>
        <dbReference type="ARBA" id="ARBA00022490"/>
    </source>
</evidence>
<keyword evidence="6 12" id="KW-0378">Hydrolase</keyword>
<accession>D1C289</accession>
<evidence type="ECO:0000256" key="10">
    <source>
        <dbReference type="ARBA" id="ARBA00047838"/>
    </source>
</evidence>
<dbReference type="NCBIfam" id="TIGR01855">
    <property type="entry name" value="IMP_synth_hisH"/>
    <property type="match status" value="1"/>
</dbReference>
<gene>
    <name evidence="12" type="primary">hisH</name>
    <name evidence="15" type="ordered locus">Sthe_0919</name>
</gene>
<keyword evidence="15" id="KW-0808">Transferase</keyword>
<keyword evidence="8 12" id="KW-0368">Histidine biosynthesis</keyword>
<dbReference type="GO" id="GO:0016829">
    <property type="term" value="F:lyase activity"/>
    <property type="evidence" value="ECO:0007669"/>
    <property type="project" value="UniProtKB-KW"/>
</dbReference>
<evidence type="ECO:0000256" key="1">
    <source>
        <dbReference type="ARBA" id="ARBA00004496"/>
    </source>
</evidence>
<dbReference type="InParanoid" id="D1C289"/>
<reference evidence="15 16" key="2">
    <citation type="journal article" date="2010" name="Stand. Genomic Sci.">
        <title>Complete genome sequence of Desulfohalobium retbaense type strain (HR(100)).</title>
        <authorList>
            <person name="Spring S."/>
            <person name="Nolan M."/>
            <person name="Lapidus A."/>
            <person name="Glavina Del Rio T."/>
            <person name="Copeland A."/>
            <person name="Tice H."/>
            <person name="Cheng J.F."/>
            <person name="Lucas S."/>
            <person name="Land M."/>
            <person name="Chen F."/>
            <person name="Bruce D."/>
            <person name="Goodwin L."/>
            <person name="Pitluck S."/>
            <person name="Ivanova N."/>
            <person name="Mavromatis K."/>
            <person name="Mikhailova N."/>
            <person name="Pati A."/>
            <person name="Chen A."/>
            <person name="Palaniappan K."/>
            <person name="Hauser L."/>
            <person name="Chang Y.J."/>
            <person name="Jeffries C.D."/>
            <person name="Munk C."/>
            <person name="Kiss H."/>
            <person name="Chain P."/>
            <person name="Han C."/>
            <person name="Brettin T."/>
            <person name="Detter J.C."/>
            <person name="Schuler E."/>
            <person name="Goker M."/>
            <person name="Rohde M."/>
            <person name="Bristow J."/>
            <person name="Eisen J.A."/>
            <person name="Markowitz V."/>
            <person name="Hugenholtz P."/>
            <person name="Kyrpides N.C."/>
            <person name="Klenk H.P."/>
        </authorList>
    </citation>
    <scope>NUCLEOTIDE SEQUENCE [LARGE SCALE GENOMIC DNA]</scope>
    <source>
        <strain evidence="16">ATCC 49802 / DSM 20745 / S 6022</strain>
    </source>
</reference>
<dbReference type="Proteomes" id="UP000002027">
    <property type="component" value="Chromosome 1"/>
</dbReference>
<dbReference type="CDD" id="cd01748">
    <property type="entry name" value="GATase1_IGP_Synthase"/>
    <property type="match status" value="1"/>
</dbReference>
<dbReference type="RefSeq" id="WP_012871403.1">
    <property type="nucleotide sequence ID" value="NC_013523.1"/>
</dbReference>
<dbReference type="UniPathway" id="UPA00031">
    <property type="reaction ID" value="UER00010"/>
</dbReference>
<reference evidence="16" key="1">
    <citation type="submission" date="2009-11" db="EMBL/GenBank/DDBJ databases">
        <title>The complete chromosome 1 of Sphaerobacter thermophilus DSM 20745.</title>
        <authorList>
            <person name="Lucas S."/>
            <person name="Copeland A."/>
            <person name="Lapidus A."/>
            <person name="Glavina del Rio T."/>
            <person name="Dalin E."/>
            <person name="Tice H."/>
            <person name="Bruce D."/>
            <person name="Goodwin L."/>
            <person name="Pitluck S."/>
            <person name="Kyrpides N."/>
            <person name="Mavromatis K."/>
            <person name="Ivanova N."/>
            <person name="Mikhailova N."/>
            <person name="LaButti K.M."/>
            <person name="Clum A."/>
            <person name="Sun H.I."/>
            <person name="Brettin T."/>
            <person name="Detter J.C."/>
            <person name="Han C."/>
            <person name="Larimer F."/>
            <person name="Land M."/>
            <person name="Hauser L."/>
            <person name="Markowitz V."/>
            <person name="Cheng J.F."/>
            <person name="Hugenholtz P."/>
            <person name="Woyke T."/>
            <person name="Wu D."/>
            <person name="Steenblock K."/>
            <person name="Schneider S."/>
            <person name="Pukall R."/>
            <person name="Goeker M."/>
            <person name="Klenk H.P."/>
            <person name="Eisen J.A."/>
        </authorList>
    </citation>
    <scope>NUCLEOTIDE SEQUENCE [LARGE SCALE GENOMIC DNA]</scope>
    <source>
        <strain evidence="16">ATCC 49802 / DSM 20745 / S 6022</strain>
    </source>
</reference>
<dbReference type="InterPro" id="IPR010139">
    <property type="entry name" value="Imidazole-glycPsynth_HisH"/>
</dbReference>
<proteinExistence type="inferred from homology"/>
<dbReference type="EMBL" id="CP001823">
    <property type="protein sequence ID" value="ACZ38356.1"/>
    <property type="molecule type" value="Genomic_DNA"/>
</dbReference>
<feature type="active site" description="Nucleophile" evidence="12 13">
    <location>
        <position position="79"/>
    </location>
</feature>
<evidence type="ECO:0000256" key="3">
    <source>
        <dbReference type="ARBA" id="ARBA00011152"/>
    </source>
</evidence>
<evidence type="ECO:0000256" key="2">
    <source>
        <dbReference type="ARBA" id="ARBA00005091"/>
    </source>
</evidence>
<organism evidence="15 16">
    <name type="scientific">Sphaerobacter thermophilus (strain ATCC 49802 / DSM 20745 / KCCM 41009 / NCIMB 13125 / S 6022)</name>
    <dbReference type="NCBI Taxonomy" id="479434"/>
    <lineage>
        <taxon>Bacteria</taxon>
        <taxon>Pseudomonadati</taxon>
        <taxon>Thermomicrobiota</taxon>
        <taxon>Thermomicrobia</taxon>
        <taxon>Sphaerobacterales</taxon>
        <taxon>Sphaerobacterineae</taxon>
        <taxon>Sphaerobacteraceae</taxon>
        <taxon>Sphaerobacter</taxon>
    </lineage>
</organism>
<dbReference type="EC" id="3.5.1.2" evidence="12"/>
<keyword evidence="16" id="KW-1185">Reference proteome</keyword>
<evidence type="ECO:0000313" key="15">
    <source>
        <dbReference type="EMBL" id="ACZ38356.1"/>
    </source>
</evidence>
<comment type="catalytic activity">
    <reaction evidence="11 12">
        <text>L-glutamine + H2O = L-glutamate + NH4(+)</text>
        <dbReference type="Rhea" id="RHEA:15889"/>
        <dbReference type="ChEBI" id="CHEBI:15377"/>
        <dbReference type="ChEBI" id="CHEBI:28938"/>
        <dbReference type="ChEBI" id="CHEBI:29985"/>
        <dbReference type="ChEBI" id="CHEBI:58359"/>
        <dbReference type="EC" id="3.5.1.2"/>
    </reaction>
</comment>
<dbReference type="eggNOG" id="COG0118">
    <property type="taxonomic scope" value="Bacteria"/>
</dbReference>
<dbReference type="PROSITE" id="PS51273">
    <property type="entry name" value="GATASE_TYPE_1"/>
    <property type="match status" value="1"/>
</dbReference>
<evidence type="ECO:0000256" key="5">
    <source>
        <dbReference type="ARBA" id="ARBA00022605"/>
    </source>
</evidence>
<evidence type="ECO:0000256" key="6">
    <source>
        <dbReference type="ARBA" id="ARBA00022801"/>
    </source>
</evidence>
<evidence type="ECO:0000313" key="16">
    <source>
        <dbReference type="Proteomes" id="UP000002027"/>
    </source>
</evidence>
<evidence type="ECO:0000256" key="7">
    <source>
        <dbReference type="ARBA" id="ARBA00022962"/>
    </source>
</evidence>
<dbReference type="HOGENOM" id="CLU_071837_2_2_0"/>
<dbReference type="GO" id="GO:0005737">
    <property type="term" value="C:cytoplasm"/>
    <property type="evidence" value="ECO:0007669"/>
    <property type="project" value="UniProtKB-SubCell"/>
</dbReference>
<evidence type="ECO:0000256" key="12">
    <source>
        <dbReference type="HAMAP-Rule" id="MF_00278"/>
    </source>
</evidence>
<evidence type="ECO:0000256" key="9">
    <source>
        <dbReference type="ARBA" id="ARBA00023239"/>
    </source>
</evidence>
<dbReference type="Gene3D" id="3.40.50.880">
    <property type="match status" value="1"/>
</dbReference>
<evidence type="ECO:0000256" key="11">
    <source>
        <dbReference type="ARBA" id="ARBA00049534"/>
    </source>
</evidence>
<dbReference type="Pfam" id="PF00117">
    <property type="entry name" value="GATase"/>
    <property type="match status" value="1"/>
</dbReference>
<evidence type="ECO:0000259" key="14">
    <source>
        <dbReference type="Pfam" id="PF00117"/>
    </source>
</evidence>
<keyword evidence="4 12" id="KW-0963">Cytoplasm</keyword>
<dbReference type="FunFam" id="3.40.50.880:FF:000009">
    <property type="entry name" value="Imidazole glycerol phosphate synthase subunit HisH"/>
    <property type="match status" value="1"/>
</dbReference>
<dbReference type="PANTHER" id="PTHR42701:SF1">
    <property type="entry name" value="IMIDAZOLE GLYCEROL PHOSPHATE SYNTHASE SUBUNIT HISH"/>
    <property type="match status" value="1"/>
</dbReference>
<dbReference type="GO" id="GO:0000105">
    <property type="term" value="P:L-histidine biosynthetic process"/>
    <property type="evidence" value="ECO:0007669"/>
    <property type="project" value="UniProtKB-UniRule"/>
</dbReference>
<comment type="function">
    <text evidence="12">IGPS catalyzes the conversion of PRFAR and glutamine to IGP, AICAR and glutamate. The HisH subunit catalyzes the hydrolysis of glutamine to glutamate and ammonia as part of the synthesis of IGP and AICAR. The resulting ammonia molecule is channeled to the active site of HisF.</text>
</comment>
<dbReference type="SUPFAM" id="SSF52317">
    <property type="entry name" value="Class I glutamine amidotransferase-like"/>
    <property type="match status" value="1"/>
</dbReference>
<dbReference type="STRING" id="479434.Sthe_0919"/>
<feature type="domain" description="Glutamine amidotransferase" evidence="14">
    <location>
        <begin position="4"/>
        <end position="196"/>
    </location>
</feature>
<feature type="active site" evidence="12 13">
    <location>
        <position position="183"/>
    </location>
</feature>
<dbReference type="HAMAP" id="MF_00278">
    <property type="entry name" value="HisH"/>
    <property type="match status" value="1"/>
</dbReference>
<keyword evidence="5 12" id="KW-0028">Amino-acid biosynthesis</keyword>
<dbReference type="GO" id="GO:0000107">
    <property type="term" value="F:imidazoleglycerol-phosphate synthase activity"/>
    <property type="evidence" value="ECO:0007669"/>
    <property type="project" value="UniProtKB-UniRule"/>
</dbReference>
<dbReference type="PANTHER" id="PTHR42701">
    <property type="entry name" value="IMIDAZOLE GLYCEROL PHOSPHATE SYNTHASE SUBUNIT HISH"/>
    <property type="match status" value="1"/>
</dbReference>
<dbReference type="InterPro" id="IPR029062">
    <property type="entry name" value="Class_I_gatase-like"/>
</dbReference>
<comment type="subunit">
    <text evidence="3 12">Heterodimer of HisH and HisF.</text>
</comment>
<evidence type="ECO:0000256" key="13">
    <source>
        <dbReference type="PIRSR" id="PIRSR000495-1"/>
    </source>
</evidence>
<dbReference type="GO" id="GO:0004359">
    <property type="term" value="F:glutaminase activity"/>
    <property type="evidence" value="ECO:0007669"/>
    <property type="project" value="UniProtKB-EC"/>
</dbReference>
<keyword evidence="7 12" id="KW-0315">Glutamine amidotransferase</keyword>
<comment type="catalytic activity">
    <reaction evidence="10 12">
        <text>5-[(5-phospho-1-deoxy-D-ribulos-1-ylimino)methylamino]-1-(5-phospho-beta-D-ribosyl)imidazole-4-carboxamide + L-glutamine = D-erythro-1-(imidazol-4-yl)glycerol 3-phosphate + 5-amino-1-(5-phospho-beta-D-ribosyl)imidazole-4-carboxamide + L-glutamate + H(+)</text>
        <dbReference type="Rhea" id="RHEA:24793"/>
        <dbReference type="ChEBI" id="CHEBI:15378"/>
        <dbReference type="ChEBI" id="CHEBI:29985"/>
        <dbReference type="ChEBI" id="CHEBI:58278"/>
        <dbReference type="ChEBI" id="CHEBI:58359"/>
        <dbReference type="ChEBI" id="CHEBI:58475"/>
        <dbReference type="ChEBI" id="CHEBI:58525"/>
        <dbReference type="EC" id="4.3.2.10"/>
    </reaction>
</comment>
<dbReference type="FunCoup" id="D1C289">
    <property type="interactions" value="359"/>
</dbReference>
<feature type="active site" evidence="12 13">
    <location>
        <position position="181"/>
    </location>
</feature>
<dbReference type="InterPro" id="IPR017926">
    <property type="entry name" value="GATASE"/>
</dbReference>
<name>D1C289_SPHTD</name>